<dbReference type="PANTHER" id="PTHR38436:SF1">
    <property type="entry name" value="ESTER CYCLASE"/>
    <property type="match status" value="1"/>
</dbReference>
<evidence type="ECO:0008006" key="3">
    <source>
        <dbReference type="Google" id="ProtNLM"/>
    </source>
</evidence>
<dbReference type="PANTHER" id="PTHR38436">
    <property type="entry name" value="POLYKETIDE CYCLASE SNOAL-LIKE DOMAIN"/>
    <property type="match status" value="1"/>
</dbReference>
<reference evidence="1" key="1">
    <citation type="journal article" date="2014" name="Int. J. Syst. Evol. Microbiol.">
        <title>Complete genome sequence of Corynebacterium casei LMG S-19264T (=DSM 44701T), isolated from a smear-ripened cheese.</title>
        <authorList>
            <consortium name="US DOE Joint Genome Institute (JGI-PGF)"/>
            <person name="Walter F."/>
            <person name="Albersmeier A."/>
            <person name="Kalinowski J."/>
            <person name="Ruckert C."/>
        </authorList>
    </citation>
    <scope>NUCLEOTIDE SEQUENCE</scope>
    <source>
        <strain evidence="1">CGMCC 4.7308</strain>
    </source>
</reference>
<gene>
    <name evidence="1" type="ORF">GCM10011594_12450</name>
</gene>
<reference evidence="1" key="2">
    <citation type="submission" date="2020-09" db="EMBL/GenBank/DDBJ databases">
        <authorList>
            <person name="Sun Q."/>
            <person name="Zhou Y."/>
        </authorList>
    </citation>
    <scope>NUCLEOTIDE SEQUENCE</scope>
    <source>
        <strain evidence="1">CGMCC 4.7308</strain>
    </source>
</reference>
<dbReference type="Proteomes" id="UP000655208">
    <property type="component" value="Unassembled WGS sequence"/>
</dbReference>
<dbReference type="SUPFAM" id="SSF54427">
    <property type="entry name" value="NTF2-like"/>
    <property type="match status" value="1"/>
</dbReference>
<sequence>MPTVDAAALAREFLAELGRQDWDRLDRLCRPDYVHHAPRVARASLAEYRQVATAMFSAFPDMTVRVEQLVPAGEWVTARYVATGTQTGPFHGIPPTGRTVSLSVLALLRLSGDLFAEGWFEFDSGELVERLTQAAAGAGPARS</sequence>
<evidence type="ECO:0000313" key="1">
    <source>
        <dbReference type="EMBL" id="GGL94087.1"/>
    </source>
</evidence>
<dbReference type="EMBL" id="BMNA01000002">
    <property type="protein sequence ID" value="GGL94087.1"/>
    <property type="molecule type" value="Genomic_DNA"/>
</dbReference>
<accession>A0A917SRL3</accession>
<organism evidence="1 2">
    <name type="scientific">Nakamurella endophytica</name>
    <dbReference type="NCBI Taxonomy" id="1748367"/>
    <lineage>
        <taxon>Bacteria</taxon>
        <taxon>Bacillati</taxon>
        <taxon>Actinomycetota</taxon>
        <taxon>Actinomycetes</taxon>
        <taxon>Nakamurellales</taxon>
        <taxon>Nakamurellaceae</taxon>
        <taxon>Nakamurella</taxon>
    </lineage>
</organism>
<name>A0A917SRL3_9ACTN</name>
<protein>
    <recommendedName>
        <fullName evidence="3">Ester cyclase</fullName>
    </recommendedName>
</protein>
<dbReference type="AlphaFoldDB" id="A0A917SRL3"/>
<dbReference type="GO" id="GO:0030638">
    <property type="term" value="P:polyketide metabolic process"/>
    <property type="evidence" value="ECO:0007669"/>
    <property type="project" value="InterPro"/>
</dbReference>
<dbReference type="InterPro" id="IPR009959">
    <property type="entry name" value="Cyclase_SnoaL-like"/>
</dbReference>
<dbReference type="Pfam" id="PF07366">
    <property type="entry name" value="SnoaL"/>
    <property type="match status" value="1"/>
</dbReference>
<comment type="caution">
    <text evidence="1">The sequence shown here is derived from an EMBL/GenBank/DDBJ whole genome shotgun (WGS) entry which is preliminary data.</text>
</comment>
<dbReference type="InterPro" id="IPR032710">
    <property type="entry name" value="NTF2-like_dom_sf"/>
</dbReference>
<keyword evidence="2" id="KW-1185">Reference proteome</keyword>
<dbReference type="Gene3D" id="3.10.450.50">
    <property type="match status" value="1"/>
</dbReference>
<evidence type="ECO:0000313" key="2">
    <source>
        <dbReference type="Proteomes" id="UP000655208"/>
    </source>
</evidence>
<proteinExistence type="predicted"/>